<evidence type="ECO:0000256" key="2">
    <source>
        <dbReference type="ARBA" id="ARBA00022723"/>
    </source>
</evidence>
<dbReference type="Pfam" id="PF25597">
    <property type="entry name" value="SH3_retrovirus"/>
    <property type="match status" value="1"/>
</dbReference>
<organism evidence="11 12">
    <name type="scientific">Escallonia herrerae</name>
    <dbReference type="NCBI Taxonomy" id="1293975"/>
    <lineage>
        <taxon>Eukaryota</taxon>
        <taxon>Viridiplantae</taxon>
        <taxon>Streptophyta</taxon>
        <taxon>Embryophyta</taxon>
        <taxon>Tracheophyta</taxon>
        <taxon>Spermatophyta</taxon>
        <taxon>Magnoliopsida</taxon>
        <taxon>eudicotyledons</taxon>
        <taxon>Gunneridae</taxon>
        <taxon>Pentapetalae</taxon>
        <taxon>asterids</taxon>
        <taxon>campanulids</taxon>
        <taxon>Escalloniales</taxon>
        <taxon>Escalloniaceae</taxon>
        <taxon>Escallonia</taxon>
    </lineage>
</organism>
<dbReference type="GO" id="GO:0008270">
    <property type="term" value="F:zinc ion binding"/>
    <property type="evidence" value="ECO:0007669"/>
    <property type="project" value="UniProtKB-KW"/>
</dbReference>
<feature type="region of interest" description="Disordered" evidence="9">
    <location>
        <begin position="1079"/>
        <end position="1104"/>
    </location>
</feature>
<feature type="domain" description="CCHC-type" evidence="10">
    <location>
        <begin position="258"/>
        <end position="273"/>
    </location>
</feature>
<gene>
    <name evidence="11" type="ORF">RJ639_007059</name>
</gene>
<dbReference type="InterPro" id="IPR036875">
    <property type="entry name" value="Znf_CCHC_sf"/>
</dbReference>
<sequence>MDSISGGSGSTQYGVEKLVGTNYKYWRMCMEAYLQGQDLWDLVSGADSVVPDDIPENAEARRKWKIKCGKALFALRTSISREYIDHVRDVDSPREVWGTLERLFTKKNTARLQLLENDLATLTQGGMSISEYFLKVKNICSEISQLDMDEPISEARLRRYLIRGLRKEYMPFVTSVQGWAIQPSVEELENFLSNQEALAKQISRKSISEADDVLFSKWKLKEKENSKAAVGGDKYSAKSSTSNADSSTTPQQKYSSKKCYRCGKTGHIKKYCRVKLVKANTACENDDSDKLKWEQCFSIETAQKQGKELGASDQIEAFVNYVDYKKEWILDSGCSHHVTGNSELVSNIHKHNGDRVIITADNSIHPVVNEGTANINAHGSMNSGVVLKDVYHVPGLKKNLVSVSQITDSGKYVLFGPKDVMVLDKLKNVEADILLVGEKKESLFVMSAGEAYVKQTSKNDRAAIWHARLGHVGYQMLQQLSSKKLLDGVPVLKDVHTNVVCQGCQYGKSHRLPFKRSLNRKNIMKGWRCMDPETKKFLTSRDVVFDEVSSFPKGVESAQFLPETSTPSSPIRQIEDTPDNVSVSSNFDNDGHTMSTLRRSTRERRQPDYFKDYEVGLNQCSVTSCFLVGAINGSEPCCYDEARGNNEDEISRLKNDLSIRFEMKNLGEVLLGKISTGAQNDLEKVTKMTYAQVAVYGFSDKVGLLSFPQREEALEMTKPYSSKTAAIIDNEVREWVGKAYDRTVQLIEEHKEHIAKMAEQLLEKEVLHREDLVTLLGERPFKSSEPTNYDRFKQGFQAEDGETKKTPEVNGVRKLGLLLVSHDIVVDVQLGQHSVQQFFSTLTGGTALDATSAGPWQSVDEEYVSEPIVDIQGVRIEPTFDPLFLETEVPLVPFQESRGVPAKEVLRESAQSPKPFDAHTFRSKLSSYDLKLLRERCEILPIIKLRLPDENESANMTTLTRSTDLEHIGKLKEAEPLESRYPLNNAQLCECGIIFPPEPQDFVDEEDEEEEGKNDPGKALTKPWVCLIVNGNLTFVLHAANMSSRAQGDPPLLYALGVLGDIIPDELASIHGLEEEEILKRHPRSKKKVSSRAGSRATSSSIRLDTPHRPAWGVSVDESVLKSPRTAWDWSSHAIIPMDRKTLSGYGVTETANGMAMAQVQIGAEKLIATDKVLDEEKKKVMIENNFRREAEKKVEDLSKKVERLELSNAGMTAKNAELSAHRLRDSKGVLVHGYNECKTDVSKDHPELDMSIYEHKFAREVASDTERRAEEAERKKAASSRALTSPSMSRSLGASGSASMAVSRPQLPLAEGYSQEMELPTDAAEQND</sequence>
<feature type="region of interest" description="Disordered" evidence="9">
    <location>
        <begin position="577"/>
        <end position="601"/>
    </location>
</feature>
<evidence type="ECO:0000256" key="6">
    <source>
        <dbReference type="ARBA" id="ARBA00023049"/>
    </source>
</evidence>
<feature type="compositionally biased region" description="Basic and acidic residues" evidence="9">
    <location>
        <begin position="1265"/>
        <end position="1277"/>
    </location>
</feature>
<comment type="cofactor">
    <cofactor evidence="1">
        <name>Zn(2+)</name>
        <dbReference type="ChEBI" id="CHEBI:29105"/>
    </cofactor>
</comment>
<dbReference type="InterPro" id="IPR057670">
    <property type="entry name" value="SH3_retrovirus"/>
</dbReference>
<feature type="region of interest" description="Disordered" evidence="9">
    <location>
        <begin position="1265"/>
        <end position="1329"/>
    </location>
</feature>
<dbReference type="Pfam" id="PF13976">
    <property type="entry name" value="gag_pre-integrs"/>
    <property type="match status" value="1"/>
</dbReference>
<dbReference type="Gene3D" id="1.20.58.760">
    <property type="entry name" value="Peptidase M41"/>
    <property type="match status" value="1"/>
</dbReference>
<dbReference type="PANTHER" id="PTHR43655:SF33">
    <property type="entry name" value="AAA+ ATPASE DOMAIN-CONTAINING PROTEIN"/>
    <property type="match status" value="1"/>
</dbReference>
<dbReference type="InterPro" id="IPR054722">
    <property type="entry name" value="PolX-like_BBD"/>
</dbReference>
<accession>A0AA89AV51</accession>
<dbReference type="InterPro" id="IPR001878">
    <property type="entry name" value="Znf_CCHC"/>
</dbReference>
<dbReference type="SUPFAM" id="SSF140990">
    <property type="entry name" value="FtsH protease domain-like"/>
    <property type="match status" value="1"/>
</dbReference>
<dbReference type="GO" id="GO:0003676">
    <property type="term" value="F:nucleic acid binding"/>
    <property type="evidence" value="ECO:0007669"/>
    <property type="project" value="InterPro"/>
</dbReference>
<feature type="compositionally biased region" description="Polar residues" evidence="9">
    <location>
        <begin position="579"/>
        <end position="598"/>
    </location>
</feature>
<keyword evidence="5" id="KW-0067">ATP-binding</keyword>
<feature type="compositionally biased region" description="Polar residues" evidence="9">
    <location>
        <begin position="1284"/>
        <end position="1301"/>
    </location>
</feature>
<keyword evidence="4" id="KW-0862">Zinc</keyword>
<dbReference type="SMART" id="SM00343">
    <property type="entry name" value="ZnF_C2HC"/>
    <property type="match status" value="1"/>
</dbReference>
<dbReference type="PANTHER" id="PTHR43655">
    <property type="entry name" value="ATP-DEPENDENT PROTEASE"/>
    <property type="match status" value="1"/>
</dbReference>
<dbReference type="InterPro" id="IPR050928">
    <property type="entry name" value="ATP-dep_Zn_Metalloprotease"/>
</dbReference>
<evidence type="ECO:0000313" key="12">
    <source>
        <dbReference type="Proteomes" id="UP001188597"/>
    </source>
</evidence>
<dbReference type="Pfam" id="PF01434">
    <property type="entry name" value="Peptidase_M41"/>
    <property type="match status" value="1"/>
</dbReference>
<dbReference type="GO" id="GO:0004222">
    <property type="term" value="F:metalloendopeptidase activity"/>
    <property type="evidence" value="ECO:0007669"/>
    <property type="project" value="InterPro"/>
</dbReference>
<feature type="region of interest" description="Disordered" evidence="9">
    <location>
        <begin position="231"/>
        <end position="252"/>
    </location>
</feature>
<dbReference type="GO" id="GO:0005745">
    <property type="term" value="C:m-AAA complex"/>
    <property type="evidence" value="ECO:0007669"/>
    <property type="project" value="TreeGrafter"/>
</dbReference>
<dbReference type="Pfam" id="PF14223">
    <property type="entry name" value="Retrotran_gag_2"/>
    <property type="match status" value="1"/>
</dbReference>
<comment type="caution">
    <text evidence="11">The sequence shown here is derived from an EMBL/GenBank/DDBJ whole genome shotgun (WGS) entry which is preliminary data.</text>
</comment>
<feature type="compositionally biased region" description="Low complexity" evidence="9">
    <location>
        <begin position="1091"/>
        <end position="1101"/>
    </location>
</feature>
<dbReference type="Proteomes" id="UP001188597">
    <property type="component" value="Unassembled WGS sequence"/>
</dbReference>
<protein>
    <recommendedName>
        <fullName evidence="10">CCHC-type domain-containing protein</fullName>
    </recommendedName>
</protein>
<keyword evidence="6" id="KW-0645">Protease</keyword>
<feature type="compositionally biased region" description="Low complexity" evidence="9">
    <location>
        <begin position="237"/>
        <end position="249"/>
    </location>
</feature>
<reference evidence="11" key="1">
    <citation type="submission" date="2022-12" db="EMBL/GenBank/DDBJ databases">
        <title>Draft genome assemblies for two species of Escallonia (Escalloniales).</title>
        <authorList>
            <person name="Chanderbali A."/>
            <person name="Dervinis C."/>
            <person name="Anghel I."/>
            <person name="Soltis D."/>
            <person name="Soltis P."/>
            <person name="Zapata F."/>
        </authorList>
    </citation>
    <scope>NUCLEOTIDE SEQUENCE</scope>
    <source>
        <strain evidence="11">UCBG64.0493</strain>
        <tissue evidence="11">Leaf</tissue>
    </source>
</reference>
<dbReference type="GO" id="GO:0034982">
    <property type="term" value="P:mitochondrial protein processing"/>
    <property type="evidence" value="ECO:0007669"/>
    <property type="project" value="TreeGrafter"/>
</dbReference>
<evidence type="ECO:0000259" key="10">
    <source>
        <dbReference type="PROSITE" id="PS50158"/>
    </source>
</evidence>
<proteinExistence type="predicted"/>
<evidence type="ECO:0000256" key="7">
    <source>
        <dbReference type="PROSITE-ProRule" id="PRU00047"/>
    </source>
</evidence>
<evidence type="ECO:0000256" key="9">
    <source>
        <dbReference type="SAM" id="MobiDB-lite"/>
    </source>
</evidence>
<evidence type="ECO:0000313" key="11">
    <source>
        <dbReference type="EMBL" id="KAK3016412.1"/>
    </source>
</evidence>
<dbReference type="InterPro" id="IPR000642">
    <property type="entry name" value="Peptidase_M41"/>
</dbReference>
<keyword evidence="6" id="KW-0482">Metalloprotease</keyword>
<keyword evidence="7" id="KW-0863">Zinc-finger</keyword>
<evidence type="ECO:0000256" key="3">
    <source>
        <dbReference type="ARBA" id="ARBA00022741"/>
    </source>
</evidence>
<keyword evidence="3" id="KW-0547">Nucleotide-binding</keyword>
<evidence type="ECO:0000256" key="8">
    <source>
        <dbReference type="SAM" id="Coils"/>
    </source>
</evidence>
<keyword evidence="12" id="KW-1185">Reference proteome</keyword>
<dbReference type="GO" id="GO:0009535">
    <property type="term" value="C:chloroplast thylakoid membrane"/>
    <property type="evidence" value="ECO:0007669"/>
    <property type="project" value="TreeGrafter"/>
</dbReference>
<dbReference type="Pfam" id="PF22936">
    <property type="entry name" value="Pol_BBD"/>
    <property type="match status" value="1"/>
</dbReference>
<evidence type="ECO:0000256" key="1">
    <source>
        <dbReference type="ARBA" id="ARBA00001947"/>
    </source>
</evidence>
<name>A0AA89AV51_9ASTE</name>
<dbReference type="InterPro" id="IPR025724">
    <property type="entry name" value="GAG-pre-integrase_dom"/>
</dbReference>
<feature type="coiled-coil region" evidence="8">
    <location>
        <begin position="1188"/>
        <end position="1215"/>
    </location>
</feature>
<keyword evidence="2" id="KW-0479">Metal-binding</keyword>
<dbReference type="PROSITE" id="PS50158">
    <property type="entry name" value="ZF_CCHC"/>
    <property type="match status" value="1"/>
</dbReference>
<dbReference type="GO" id="GO:0004176">
    <property type="term" value="F:ATP-dependent peptidase activity"/>
    <property type="evidence" value="ECO:0007669"/>
    <property type="project" value="InterPro"/>
</dbReference>
<dbReference type="InterPro" id="IPR037219">
    <property type="entry name" value="Peptidase_M41-like"/>
</dbReference>
<keyword evidence="6" id="KW-0378">Hydrolase</keyword>
<dbReference type="SUPFAM" id="SSF57756">
    <property type="entry name" value="Retrovirus zinc finger-like domains"/>
    <property type="match status" value="1"/>
</dbReference>
<evidence type="ECO:0000256" key="4">
    <source>
        <dbReference type="ARBA" id="ARBA00022833"/>
    </source>
</evidence>
<evidence type="ECO:0000256" key="5">
    <source>
        <dbReference type="ARBA" id="ARBA00022840"/>
    </source>
</evidence>
<dbReference type="EMBL" id="JAVXUP010001070">
    <property type="protein sequence ID" value="KAK3016412.1"/>
    <property type="molecule type" value="Genomic_DNA"/>
</dbReference>
<keyword evidence="8" id="KW-0175">Coiled coil</keyword>
<dbReference type="GO" id="GO:0005524">
    <property type="term" value="F:ATP binding"/>
    <property type="evidence" value="ECO:0007669"/>
    <property type="project" value="UniProtKB-KW"/>
</dbReference>
<feature type="compositionally biased region" description="Basic residues" evidence="9">
    <location>
        <begin position="1081"/>
        <end position="1090"/>
    </location>
</feature>